<organism evidence="1 2">
    <name type="scientific">Melia azedarach</name>
    <name type="common">Chinaberry tree</name>
    <dbReference type="NCBI Taxonomy" id="155640"/>
    <lineage>
        <taxon>Eukaryota</taxon>
        <taxon>Viridiplantae</taxon>
        <taxon>Streptophyta</taxon>
        <taxon>Embryophyta</taxon>
        <taxon>Tracheophyta</taxon>
        <taxon>Spermatophyta</taxon>
        <taxon>Magnoliopsida</taxon>
        <taxon>eudicotyledons</taxon>
        <taxon>Gunneridae</taxon>
        <taxon>Pentapetalae</taxon>
        <taxon>rosids</taxon>
        <taxon>malvids</taxon>
        <taxon>Sapindales</taxon>
        <taxon>Meliaceae</taxon>
        <taxon>Melia</taxon>
    </lineage>
</organism>
<name>A0ACC1YTC6_MELAZ</name>
<sequence>MFVLRLRKKDKRRILRPYLQHVISVASEIEEKKKEIRLFMNLENGRWKSVPLTHPATMETVVLDADVKNKILANNYLGLKEHKLFGQVEEGFQSGSNLSPAQIGELMISNRTSPTRALKSVISALQNSSNERRAIENGPGQPVDDGLLCRESVHTVREFRKLYGLFRMGSRRKEEPPLDLGSIEKHGSRHET</sequence>
<accession>A0ACC1YTC6</accession>
<dbReference type="EMBL" id="CM051395">
    <property type="protein sequence ID" value="KAJ4726716.1"/>
    <property type="molecule type" value="Genomic_DNA"/>
</dbReference>
<evidence type="ECO:0000313" key="2">
    <source>
        <dbReference type="Proteomes" id="UP001164539"/>
    </source>
</evidence>
<protein>
    <submittedName>
        <fullName evidence="1">AAA-ATPase</fullName>
    </submittedName>
</protein>
<evidence type="ECO:0000313" key="1">
    <source>
        <dbReference type="EMBL" id="KAJ4726716.1"/>
    </source>
</evidence>
<keyword evidence="2" id="KW-1185">Reference proteome</keyword>
<proteinExistence type="predicted"/>
<comment type="caution">
    <text evidence="1">The sequence shown here is derived from an EMBL/GenBank/DDBJ whole genome shotgun (WGS) entry which is preliminary data.</text>
</comment>
<dbReference type="Proteomes" id="UP001164539">
    <property type="component" value="Chromosome 2"/>
</dbReference>
<reference evidence="1 2" key="1">
    <citation type="journal article" date="2023" name="Science">
        <title>Complex scaffold remodeling in plant triterpene biosynthesis.</title>
        <authorList>
            <person name="De La Pena R."/>
            <person name="Hodgson H."/>
            <person name="Liu J.C."/>
            <person name="Stephenson M.J."/>
            <person name="Martin A.C."/>
            <person name="Owen C."/>
            <person name="Harkess A."/>
            <person name="Leebens-Mack J."/>
            <person name="Jimenez L.E."/>
            <person name="Osbourn A."/>
            <person name="Sattely E.S."/>
        </authorList>
    </citation>
    <scope>NUCLEOTIDE SEQUENCE [LARGE SCALE GENOMIC DNA]</scope>
    <source>
        <strain evidence="2">cv. JPN11</strain>
        <tissue evidence="1">Leaf</tissue>
    </source>
</reference>
<gene>
    <name evidence="1" type="ORF">OWV82_005374</name>
</gene>